<dbReference type="GO" id="GO:0044718">
    <property type="term" value="P:siderophore transmembrane transport"/>
    <property type="evidence" value="ECO:0007669"/>
    <property type="project" value="TreeGrafter"/>
</dbReference>
<evidence type="ECO:0000256" key="8">
    <source>
        <dbReference type="ARBA" id="ARBA00023170"/>
    </source>
</evidence>
<evidence type="ECO:0000256" key="4">
    <source>
        <dbReference type="ARBA" id="ARBA00022692"/>
    </source>
</evidence>
<reference evidence="15 16" key="1">
    <citation type="submission" date="2019-05" db="EMBL/GenBank/DDBJ databases">
        <title>Arcobacter sp. nov., isolated from sea sediment.</title>
        <authorList>
            <person name="Kim W."/>
        </authorList>
    </citation>
    <scope>NUCLEOTIDE SEQUENCE [LARGE SCALE GENOMIC DNA]</scope>
    <source>
        <strain evidence="15 16">CAU 1517</strain>
    </source>
</reference>
<organism evidence="15 16">
    <name type="scientific">Arcobacter arenosus</name>
    <dbReference type="NCBI Taxonomy" id="2576037"/>
    <lineage>
        <taxon>Bacteria</taxon>
        <taxon>Pseudomonadati</taxon>
        <taxon>Campylobacterota</taxon>
        <taxon>Epsilonproteobacteria</taxon>
        <taxon>Campylobacterales</taxon>
        <taxon>Arcobacteraceae</taxon>
        <taxon>Arcobacter</taxon>
    </lineage>
</organism>
<keyword evidence="5 12" id="KW-0732">Signal</keyword>
<keyword evidence="6 11" id="KW-0798">TonB box</keyword>
<keyword evidence="2 10" id="KW-0813">Transport</keyword>
<dbReference type="InterPro" id="IPR012910">
    <property type="entry name" value="Plug_dom"/>
</dbReference>
<evidence type="ECO:0000256" key="6">
    <source>
        <dbReference type="ARBA" id="ARBA00023077"/>
    </source>
</evidence>
<dbReference type="InterPro" id="IPR000531">
    <property type="entry name" value="Beta-barrel_TonB"/>
</dbReference>
<keyword evidence="8 15" id="KW-0675">Receptor</keyword>
<evidence type="ECO:0000313" key="16">
    <source>
        <dbReference type="Proteomes" id="UP000308901"/>
    </source>
</evidence>
<evidence type="ECO:0000259" key="14">
    <source>
        <dbReference type="Pfam" id="PF07715"/>
    </source>
</evidence>
<dbReference type="InterPro" id="IPR037066">
    <property type="entry name" value="Plug_dom_sf"/>
</dbReference>
<dbReference type="PROSITE" id="PS52016">
    <property type="entry name" value="TONB_DEPENDENT_REC_3"/>
    <property type="match status" value="1"/>
</dbReference>
<evidence type="ECO:0000313" key="15">
    <source>
        <dbReference type="EMBL" id="TLP36288.1"/>
    </source>
</evidence>
<dbReference type="InterPro" id="IPR039426">
    <property type="entry name" value="TonB-dep_rcpt-like"/>
</dbReference>
<dbReference type="OrthoDB" id="9763670at2"/>
<sequence length="609" mass="69462">MKLIGNNIKMINKKISISLITSLLTSMNLSAEDSVQLSSITVSTATKTEQSIQDVTSAIEVITKEELEERHFIDAIDAISSLAGVSFNSNGGLGSKKTVYIRGIDSTRLLILVDGIRLNDPANTQDGSPLHHIMMENIERIEVLKGAQSGVWGADATGGVVNIITKKNKLGTNFSFYSEYGSFNTRKFGMNLGYNNEIIDLSASYDFVKSDSFSAYAAYGTNINNYEDDAYENQTYGINLTYKIDDNNKIKTSYTKINSFVNTDSSSADSLRTYDYDTQLINTSYNFKSKNYESDVYYNYSFFDRNYDKVGSNNYYEADVHELGQKSRLDYYKDSYLVFGADFKRFNVNKPVDNNYKNFGLFFNNTNRFSDLVFTQALRYDNYSNFENKLTGKLGLKYYLTNDFDVSINASSGYNIPTMNQLYGTSGNINLNPENTTSYDVNLRYKDIKISLYNSIIEDMLAYDFGTKTYTNFSGENTFKGFEISYQKAIETDTILSLSYDRVVAKNSDSEYIRRIPFDTLKMSLDYYGIQDFHFNLNGEYIGKRYNSDDKSGRQTGKYTLWNSVVNYDINKNFKAYFKIDNILDKYYQTVDNYATSPRAFYIGIKASF</sequence>
<evidence type="ECO:0000259" key="13">
    <source>
        <dbReference type="Pfam" id="PF00593"/>
    </source>
</evidence>
<dbReference type="Gene3D" id="2.40.170.20">
    <property type="entry name" value="TonB-dependent receptor, beta-barrel domain"/>
    <property type="match status" value="1"/>
</dbReference>
<dbReference type="PANTHER" id="PTHR30069:SF29">
    <property type="entry name" value="HEMOGLOBIN AND HEMOGLOBIN-HAPTOGLOBIN-BINDING PROTEIN 1-RELATED"/>
    <property type="match status" value="1"/>
</dbReference>
<accession>A0A5R8XYV6</accession>
<evidence type="ECO:0000256" key="2">
    <source>
        <dbReference type="ARBA" id="ARBA00022448"/>
    </source>
</evidence>
<dbReference type="InterPro" id="IPR036942">
    <property type="entry name" value="Beta-barrel_TonB_sf"/>
</dbReference>
<gene>
    <name evidence="15" type="ORF">FDK22_13570</name>
</gene>
<dbReference type="Pfam" id="PF00593">
    <property type="entry name" value="TonB_dep_Rec_b-barrel"/>
    <property type="match status" value="1"/>
</dbReference>
<dbReference type="SUPFAM" id="SSF56935">
    <property type="entry name" value="Porins"/>
    <property type="match status" value="1"/>
</dbReference>
<name>A0A5R8XYV6_9BACT</name>
<dbReference type="Proteomes" id="UP000308901">
    <property type="component" value="Unassembled WGS sequence"/>
</dbReference>
<keyword evidence="3 10" id="KW-1134">Transmembrane beta strand</keyword>
<feature type="domain" description="TonB-dependent receptor plug" evidence="14">
    <location>
        <begin position="52"/>
        <end position="160"/>
    </location>
</feature>
<proteinExistence type="inferred from homology"/>
<evidence type="ECO:0000256" key="10">
    <source>
        <dbReference type="PROSITE-ProRule" id="PRU01360"/>
    </source>
</evidence>
<dbReference type="PANTHER" id="PTHR30069">
    <property type="entry name" value="TONB-DEPENDENT OUTER MEMBRANE RECEPTOR"/>
    <property type="match status" value="1"/>
</dbReference>
<evidence type="ECO:0000256" key="12">
    <source>
        <dbReference type="SAM" id="SignalP"/>
    </source>
</evidence>
<evidence type="ECO:0000256" key="7">
    <source>
        <dbReference type="ARBA" id="ARBA00023136"/>
    </source>
</evidence>
<protein>
    <submittedName>
        <fullName evidence="15">TonB-dependent receptor</fullName>
    </submittedName>
</protein>
<dbReference type="CDD" id="cd01347">
    <property type="entry name" value="ligand_gated_channel"/>
    <property type="match status" value="1"/>
</dbReference>
<evidence type="ECO:0000256" key="9">
    <source>
        <dbReference type="ARBA" id="ARBA00023237"/>
    </source>
</evidence>
<feature type="domain" description="TonB-dependent receptor-like beta-barrel" evidence="13">
    <location>
        <begin position="191"/>
        <end position="583"/>
    </location>
</feature>
<evidence type="ECO:0000256" key="5">
    <source>
        <dbReference type="ARBA" id="ARBA00022729"/>
    </source>
</evidence>
<evidence type="ECO:0000256" key="11">
    <source>
        <dbReference type="RuleBase" id="RU003357"/>
    </source>
</evidence>
<dbReference type="Pfam" id="PF07715">
    <property type="entry name" value="Plug"/>
    <property type="match status" value="1"/>
</dbReference>
<comment type="subcellular location">
    <subcellularLocation>
        <location evidence="1 10">Cell outer membrane</location>
        <topology evidence="1 10">Multi-pass membrane protein</topology>
    </subcellularLocation>
</comment>
<dbReference type="GO" id="GO:0009279">
    <property type="term" value="C:cell outer membrane"/>
    <property type="evidence" value="ECO:0007669"/>
    <property type="project" value="UniProtKB-SubCell"/>
</dbReference>
<keyword evidence="7 10" id="KW-0472">Membrane</keyword>
<keyword evidence="4 10" id="KW-0812">Transmembrane</keyword>
<keyword evidence="16" id="KW-1185">Reference proteome</keyword>
<keyword evidence="9 10" id="KW-0998">Cell outer membrane</keyword>
<feature type="signal peptide" evidence="12">
    <location>
        <begin position="1"/>
        <end position="31"/>
    </location>
</feature>
<dbReference type="EMBL" id="VANU01000006">
    <property type="protein sequence ID" value="TLP36288.1"/>
    <property type="molecule type" value="Genomic_DNA"/>
</dbReference>
<dbReference type="GO" id="GO:0015344">
    <property type="term" value="F:siderophore uptake transmembrane transporter activity"/>
    <property type="evidence" value="ECO:0007669"/>
    <property type="project" value="TreeGrafter"/>
</dbReference>
<feature type="chain" id="PRO_5024289690" evidence="12">
    <location>
        <begin position="32"/>
        <end position="609"/>
    </location>
</feature>
<evidence type="ECO:0000256" key="1">
    <source>
        <dbReference type="ARBA" id="ARBA00004571"/>
    </source>
</evidence>
<dbReference type="Gene3D" id="2.170.130.10">
    <property type="entry name" value="TonB-dependent receptor, plug domain"/>
    <property type="match status" value="1"/>
</dbReference>
<evidence type="ECO:0000256" key="3">
    <source>
        <dbReference type="ARBA" id="ARBA00022452"/>
    </source>
</evidence>
<comment type="similarity">
    <text evidence="10 11">Belongs to the TonB-dependent receptor family.</text>
</comment>
<comment type="caution">
    <text evidence="15">The sequence shown here is derived from an EMBL/GenBank/DDBJ whole genome shotgun (WGS) entry which is preliminary data.</text>
</comment>
<dbReference type="AlphaFoldDB" id="A0A5R8XYV6"/>